<reference evidence="2 3" key="1">
    <citation type="submission" date="2015-12" db="EMBL/GenBank/DDBJ databases">
        <title>Streptococcus penaeicida sp. nov.</title>
        <authorList>
            <person name="Gomez-Gil B."/>
            <person name="Morales-Covarrubias M."/>
        </authorList>
    </citation>
    <scope>NUCLEOTIDE SEQUENCE [LARGE SCALE GENOMIC DNA]</scope>
    <source>
        <strain evidence="2 3">CAIM 1838</strain>
    </source>
</reference>
<evidence type="ECO:0000313" key="3">
    <source>
        <dbReference type="Proteomes" id="UP000235963"/>
    </source>
</evidence>
<feature type="signal peptide" evidence="1">
    <location>
        <begin position="1"/>
        <end position="25"/>
    </location>
</feature>
<organism evidence="2 3">
    <name type="scientific">Streptococcus penaeicida</name>
    <dbReference type="NCBI Taxonomy" id="1765960"/>
    <lineage>
        <taxon>Bacteria</taxon>
        <taxon>Bacillati</taxon>
        <taxon>Bacillota</taxon>
        <taxon>Bacilli</taxon>
        <taxon>Lactobacillales</taxon>
        <taxon>Streptococcaceae</taxon>
        <taxon>Streptococcus</taxon>
    </lineage>
</organism>
<gene>
    <name evidence="2" type="ORF">AT575_07555</name>
</gene>
<protein>
    <recommendedName>
        <fullName evidence="4">Lipoprotein</fullName>
    </recommendedName>
</protein>
<proteinExistence type="predicted"/>
<dbReference type="Proteomes" id="UP000235963">
    <property type="component" value="Unassembled WGS sequence"/>
</dbReference>
<keyword evidence="3" id="KW-1185">Reference proteome</keyword>
<dbReference type="RefSeq" id="WP_102777842.1">
    <property type="nucleotide sequence ID" value="NZ_CBCSGP010000003.1"/>
</dbReference>
<evidence type="ECO:0000256" key="1">
    <source>
        <dbReference type="SAM" id="SignalP"/>
    </source>
</evidence>
<dbReference type="SUPFAM" id="SSF82171">
    <property type="entry name" value="DPP6 N-terminal domain-like"/>
    <property type="match status" value="1"/>
</dbReference>
<evidence type="ECO:0008006" key="4">
    <source>
        <dbReference type="Google" id="ProtNLM"/>
    </source>
</evidence>
<comment type="caution">
    <text evidence="2">The sequence shown here is derived from an EMBL/GenBank/DDBJ whole genome shotgun (WGS) entry which is preliminary data.</text>
</comment>
<dbReference type="OrthoDB" id="2224670at2"/>
<name>A0A2N8LB26_9STRE</name>
<evidence type="ECO:0000313" key="2">
    <source>
        <dbReference type="EMBL" id="PND47360.1"/>
    </source>
</evidence>
<dbReference type="AlphaFoldDB" id="A0A2N8LB26"/>
<dbReference type="EMBL" id="LOCM01000028">
    <property type="protein sequence ID" value="PND47360.1"/>
    <property type="molecule type" value="Genomic_DNA"/>
</dbReference>
<sequence length="359" mass="41545">MIFSKNSISRFLVLVSVFLLSGCHAYQAKKDYQFAIFDKKDVQTFSVSKGQLQPLEKLRRKNTKFFEKESFKQAGHRYLAKTLEGDGLKVFLESIDQKTLEEKIQPALGNDAYASITDGKYFYATAVFTDRIDFYKYDLNLKKVLKKSIPNDEHINASNQFLLIDDQLYLLVSYVDKASGLPGTCLWLMDKAFNIKERIDLEDTSAYLRMANVGHTLYLPASFRGRDANGEPLSGRQVMVFDLDSRQKYYFPSSAKYPKSIFYHQGSKQLIIENDAFYNKDFSWTLIEISAMKEKMVKIKPQGKRDYLPPFLANDKSRLYFLFSDQLLDYHLNTGKLKRTDLKLFGIKDAHALIIKKKE</sequence>
<dbReference type="PROSITE" id="PS51257">
    <property type="entry name" value="PROKAR_LIPOPROTEIN"/>
    <property type="match status" value="1"/>
</dbReference>
<feature type="chain" id="PRO_5038567231" description="Lipoprotein" evidence="1">
    <location>
        <begin position="26"/>
        <end position="359"/>
    </location>
</feature>
<accession>A0A2N8LB26</accession>
<keyword evidence="1" id="KW-0732">Signal</keyword>